<gene>
    <name evidence="1" type="ORF">LCGC14_2620070</name>
</gene>
<organism evidence="1">
    <name type="scientific">marine sediment metagenome</name>
    <dbReference type="NCBI Taxonomy" id="412755"/>
    <lineage>
        <taxon>unclassified sequences</taxon>
        <taxon>metagenomes</taxon>
        <taxon>ecological metagenomes</taxon>
    </lineage>
</organism>
<name>A0A0F9A3J6_9ZZZZ</name>
<dbReference type="EMBL" id="LAZR01044694">
    <property type="protein sequence ID" value="KKL04035.1"/>
    <property type="molecule type" value="Genomic_DNA"/>
</dbReference>
<sequence>DESDSNLVQIMIKNYVLYKLIKNF</sequence>
<proteinExistence type="predicted"/>
<protein>
    <submittedName>
        <fullName evidence="1">Uncharacterized protein</fullName>
    </submittedName>
</protein>
<dbReference type="AlphaFoldDB" id="A0A0F9A3J6"/>
<reference evidence="1" key="1">
    <citation type="journal article" date="2015" name="Nature">
        <title>Complex archaea that bridge the gap between prokaryotes and eukaryotes.</title>
        <authorList>
            <person name="Spang A."/>
            <person name="Saw J.H."/>
            <person name="Jorgensen S.L."/>
            <person name="Zaremba-Niedzwiedzka K."/>
            <person name="Martijn J."/>
            <person name="Lind A.E."/>
            <person name="van Eijk R."/>
            <person name="Schleper C."/>
            <person name="Guy L."/>
            <person name="Ettema T.J."/>
        </authorList>
    </citation>
    <scope>NUCLEOTIDE SEQUENCE</scope>
</reference>
<accession>A0A0F9A3J6</accession>
<comment type="caution">
    <text evidence="1">The sequence shown here is derived from an EMBL/GenBank/DDBJ whole genome shotgun (WGS) entry which is preliminary data.</text>
</comment>
<evidence type="ECO:0000313" key="1">
    <source>
        <dbReference type="EMBL" id="KKL04035.1"/>
    </source>
</evidence>
<feature type="non-terminal residue" evidence="1">
    <location>
        <position position="1"/>
    </location>
</feature>